<feature type="region of interest" description="Disordered" evidence="1">
    <location>
        <begin position="32"/>
        <end position="65"/>
    </location>
</feature>
<feature type="compositionally biased region" description="Gly residues" evidence="1">
    <location>
        <begin position="32"/>
        <end position="44"/>
    </location>
</feature>
<name>A0AAE1PIX2_9EUCA</name>
<dbReference type="Proteomes" id="UP001292094">
    <property type="component" value="Unassembled WGS sequence"/>
</dbReference>
<accession>A0AAE1PIX2</accession>
<evidence type="ECO:0000313" key="2">
    <source>
        <dbReference type="EMBL" id="KAK4309223.1"/>
    </source>
</evidence>
<organism evidence="2 3">
    <name type="scientific">Petrolisthes manimaculis</name>
    <dbReference type="NCBI Taxonomy" id="1843537"/>
    <lineage>
        <taxon>Eukaryota</taxon>
        <taxon>Metazoa</taxon>
        <taxon>Ecdysozoa</taxon>
        <taxon>Arthropoda</taxon>
        <taxon>Crustacea</taxon>
        <taxon>Multicrustacea</taxon>
        <taxon>Malacostraca</taxon>
        <taxon>Eumalacostraca</taxon>
        <taxon>Eucarida</taxon>
        <taxon>Decapoda</taxon>
        <taxon>Pleocyemata</taxon>
        <taxon>Anomura</taxon>
        <taxon>Galatheoidea</taxon>
        <taxon>Porcellanidae</taxon>
        <taxon>Petrolisthes</taxon>
    </lineage>
</organism>
<gene>
    <name evidence="2" type="ORF">Pmani_019149</name>
</gene>
<dbReference type="AlphaFoldDB" id="A0AAE1PIX2"/>
<sequence length="85" mass="8738">MVIVVSGEARWWMEVMVKVMVSVNGDSGVRGGKVVGRSDGGGDGVSSARGGKVVGRRDGEGGASIVRIPPVHTEGMLVNLSVCGW</sequence>
<dbReference type="EMBL" id="JAWZYT010001783">
    <property type="protein sequence ID" value="KAK4309223.1"/>
    <property type="molecule type" value="Genomic_DNA"/>
</dbReference>
<evidence type="ECO:0000256" key="1">
    <source>
        <dbReference type="SAM" id="MobiDB-lite"/>
    </source>
</evidence>
<reference evidence="2" key="1">
    <citation type="submission" date="2023-11" db="EMBL/GenBank/DDBJ databases">
        <title>Genome assemblies of two species of porcelain crab, Petrolisthes cinctipes and Petrolisthes manimaculis (Anomura: Porcellanidae).</title>
        <authorList>
            <person name="Angst P."/>
        </authorList>
    </citation>
    <scope>NUCLEOTIDE SEQUENCE</scope>
    <source>
        <strain evidence="2">PB745_02</strain>
        <tissue evidence="2">Gill</tissue>
    </source>
</reference>
<comment type="caution">
    <text evidence="2">The sequence shown here is derived from an EMBL/GenBank/DDBJ whole genome shotgun (WGS) entry which is preliminary data.</text>
</comment>
<proteinExistence type="predicted"/>
<keyword evidence="3" id="KW-1185">Reference proteome</keyword>
<protein>
    <submittedName>
        <fullName evidence="2">Uncharacterized protein</fullName>
    </submittedName>
</protein>
<evidence type="ECO:0000313" key="3">
    <source>
        <dbReference type="Proteomes" id="UP001292094"/>
    </source>
</evidence>